<dbReference type="InterPro" id="IPR035906">
    <property type="entry name" value="MetI-like_sf"/>
</dbReference>
<dbReference type="PANTHER" id="PTHR30450:SF1">
    <property type="entry name" value="D-METHIONINE TRANSPORT SYSTEM PERMEASE PROTEIN METI-RELATED"/>
    <property type="match status" value="1"/>
</dbReference>
<dbReference type="SUPFAM" id="SSF161098">
    <property type="entry name" value="MetI-like"/>
    <property type="match status" value="1"/>
</dbReference>
<keyword evidence="3 8" id="KW-0813">Transport</keyword>
<evidence type="ECO:0000256" key="3">
    <source>
        <dbReference type="ARBA" id="ARBA00022448"/>
    </source>
</evidence>
<dbReference type="NCBIfam" id="NF008049">
    <property type="entry name" value="PRK10782.1"/>
    <property type="match status" value="1"/>
</dbReference>
<evidence type="ECO:0000256" key="7">
    <source>
        <dbReference type="ARBA" id="ARBA00023136"/>
    </source>
</evidence>
<keyword evidence="7 8" id="KW-0472">Membrane</keyword>
<dbReference type="EMBL" id="DVLT01000001">
    <property type="protein sequence ID" value="HIU01663.1"/>
    <property type="molecule type" value="Genomic_DNA"/>
</dbReference>
<accession>A0A9D1HDU4</accession>
<proteinExistence type="inferred from homology"/>
<comment type="caution">
    <text evidence="10">The sequence shown here is derived from an EMBL/GenBank/DDBJ whole genome shotgun (WGS) entry which is preliminary data.</text>
</comment>
<evidence type="ECO:0000256" key="1">
    <source>
        <dbReference type="ARBA" id="ARBA00004651"/>
    </source>
</evidence>
<protein>
    <submittedName>
        <fullName evidence="10">ABC transporter permease</fullName>
    </submittedName>
</protein>
<evidence type="ECO:0000256" key="5">
    <source>
        <dbReference type="ARBA" id="ARBA00022692"/>
    </source>
</evidence>
<evidence type="ECO:0000256" key="8">
    <source>
        <dbReference type="RuleBase" id="RU363032"/>
    </source>
</evidence>
<dbReference type="InterPro" id="IPR000515">
    <property type="entry name" value="MetI-like"/>
</dbReference>
<comment type="subcellular location">
    <subcellularLocation>
        <location evidence="1 8">Cell membrane</location>
        <topology evidence="1 8">Multi-pass membrane protein</topology>
    </subcellularLocation>
</comment>
<feature type="transmembrane region" description="Helical" evidence="8">
    <location>
        <begin position="189"/>
        <end position="208"/>
    </location>
</feature>
<feature type="transmembrane region" description="Helical" evidence="8">
    <location>
        <begin position="118"/>
        <end position="140"/>
    </location>
</feature>
<evidence type="ECO:0000313" key="11">
    <source>
        <dbReference type="Proteomes" id="UP000824164"/>
    </source>
</evidence>
<evidence type="ECO:0000256" key="4">
    <source>
        <dbReference type="ARBA" id="ARBA00022475"/>
    </source>
</evidence>
<dbReference type="CDD" id="cd06261">
    <property type="entry name" value="TM_PBP2"/>
    <property type="match status" value="1"/>
</dbReference>
<dbReference type="GO" id="GO:0048473">
    <property type="term" value="P:D-methionine transmembrane transport"/>
    <property type="evidence" value="ECO:0007669"/>
    <property type="project" value="TreeGrafter"/>
</dbReference>
<evidence type="ECO:0000256" key="2">
    <source>
        <dbReference type="ARBA" id="ARBA00007069"/>
    </source>
</evidence>
<dbReference type="Gene3D" id="1.10.3720.10">
    <property type="entry name" value="MetI-like"/>
    <property type="match status" value="1"/>
</dbReference>
<evidence type="ECO:0000259" key="9">
    <source>
        <dbReference type="PROSITE" id="PS50928"/>
    </source>
</evidence>
<keyword evidence="6 8" id="KW-1133">Transmembrane helix</keyword>
<keyword evidence="5 8" id="KW-0812">Transmembrane</keyword>
<organism evidence="10 11">
    <name type="scientific">Candidatus Onthocola gallistercoris</name>
    <dbReference type="NCBI Taxonomy" id="2840876"/>
    <lineage>
        <taxon>Bacteria</taxon>
        <taxon>Bacillati</taxon>
        <taxon>Bacillota</taxon>
        <taxon>Bacilli</taxon>
        <taxon>Candidatus Onthocola</taxon>
    </lineage>
</organism>
<dbReference type="Proteomes" id="UP000824164">
    <property type="component" value="Unassembled WGS sequence"/>
</dbReference>
<dbReference type="InterPro" id="IPR051322">
    <property type="entry name" value="AA_ABC_Transporter_Permease"/>
</dbReference>
<dbReference type="Pfam" id="PF00528">
    <property type="entry name" value="BPD_transp_1"/>
    <property type="match status" value="1"/>
</dbReference>
<name>A0A9D1HDU4_9FIRM</name>
<sequence length="221" mass="23685">MLSSDIINMLLEGIVDTLRMTLFSTLFAYIIGFPVAVLLVVCRKGGLRPIPILHGVVDAVVNILRSVPFLILMLVVTPLTRAIAGRSYGPTAAIVPLTIAAAPYVARMIESSLLEVSSGVIEAALSMGASLKTIILKVLIPEAKTSLIVGATISTGTIFGYSAMAGAIGAGGLGDIAIRYGYNRWQPDILWMTVILLIILFQIIQFVGMKISKKTDKRIRE</sequence>
<dbReference type="PANTHER" id="PTHR30450">
    <property type="entry name" value="ABC TRANSPORTER PERMEASE"/>
    <property type="match status" value="1"/>
</dbReference>
<comment type="similarity">
    <text evidence="2">Belongs to the binding-protein-dependent transport system permease family. CysTW subfamily.</text>
</comment>
<dbReference type="FunFam" id="1.10.3720.10:FF:000002">
    <property type="entry name" value="D-methionine ABC transporter permease MetI"/>
    <property type="match status" value="1"/>
</dbReference>
<reference evidence="10" key="2">
    <citation type="journal article" date="2021" name="PeerJ">
        <title>Extensive microbial diversity within the chicken gut microbiome revealed by metagenomics and culture.</title>
        <authorList>
            <person name="Gilroy R."/>
            <person name="Ravi A."/>
            <person name="Getino M."/>
            <person name="Pursley I."/>
            <person name="Horton D.L."/>
            <person name="Alikhan N.F."/>
            <person name="Baker D."/>
            <person name="Gharbi K."/>
            <person name="Hall N."/>
            <person name="Watson M."/>
            <person name="Adriaenssens E.M."/>
            <person name="Foster-Nyarko E."/>
            <person name="Jarju S."/>
            <person name="Secka A."/>
            <person name="Antonio M."/>
            <person name="Oren A."/>
            <person name="Chaudhuri R.R."/>
            <person name="La Ragione R."/>
            <person name="Hildebrand F."/>
            <person name="Pallen M.J."/>
        </authorList>
    </citation>
    <scope>NUCLEOTIDE SEQUENCE</scope>
    <source>
        <strain evidence="10">CHK187-14744</strain>
    </source>
</reference>
<feature type="domain" description="ABC transmembrane type-1" evidence="9">
    <location>
        <begin position="14"/>
        <end position="208"/>
    </location>
</feature>
<feature type="transmembrane region" description="Helical" evidence="8">
    <location>
        <begin position="147"/>
        <end position="169"/>
    </location>
</feature>
<dbReference type="PROSITE" id="PS50928">
    <property type="entry name" value="ABC_TM1"/>
    <property type="match status" value="1"/>
</dbReference>
<gene>
    <name evidence="10" type="ORF">IAB63_00225</name>
</gene>
<evidence type="ECO:0000256" key="6">
    <source>
        <dbReference type="ARBA" id="ARBA00022989"/>
    </source>
</evidence>
<feature type="transmembrane region" description="Helical" evidence="8">
    <location>
        <begin position="21"/>
        <end position="40"/>
    </location>
</feature>
<feature type="transmembrane region" description="Helical" evidence="8">
    <location>
        <begin position="52"/>
        <end position="76"/>
    </location>
</feature>
<reference evidence="10" key="1">
    <citation type="submission" date="2020-10" db="EMBL/GenBank/DDBJ databases">
        <authorList>
            <person name="Gilroy R."/>
        </authorList>
    </citation>
    <scope>NUCLEOTIDE SEQUENCE</scope>
    <source>
        <strain evidence="10">CHK187-14744</strain>
    </source>
</reference>
<dbReference type="GO" id="GO:0005886">
    <property type="term" value="C:plasma membrane"/>
    <property type="evidence" value="ECO:0007669"/>
    <property type="project" value="UniProtKB-SubCell"/>
</dbReference>
<keyword evidence="4" id="KW-1003">Cell membrane</keyword>
<evidence type="ECO:0000313" key="10">
    <source>
        <dbReference type="EMBL" id="HIU01663.1"/>
    </source>
</evidence>
<dbReference type="AlphaFoldDB" id="A0A9D1HDU4"/>